<dbReference type="SUPFAM" id="SSF49854">
    <property type="entry name" value="Spermadhesin, CUB domain"/>
    <property type="match status" value="1"/>
</dbReference>
<evidence type="ECO:0000313" key="7">
    <source>
        <dbReference type="Proteomes" id="UP000001307"/>
    </source>
</evidence>
<evidence type="ECO:0000256" key="2">
    <source>
        <dbReference type="PROSITE-ProRule" id="PRU00059"/>
    </source>
</evidence>
<dbReference type="CDD" id="cd00041">
    <property type="entry name" value="CUB"/>
    <property type="match status" value="1"/>
</dbReference>
<proteinExistence type="predicted"/>
<feature type="domain" description="CUB" evidence="5">
    <location>
        <begin position="65"/>
        <end position="167"/>
    </location>
</feature>
<feature type="signal peptide" evidence="4">
    <location>
        <begin position="1"/>
        <end position="21"/>
    </location>
</feature>
<feature type="compositionally biased region" description="Low complexity" evidence="3">
    <location>
        <begin position="173"/>
        <end position="185"/>
    </location>
</feature>
<evidence type="ECO:0000313" key="6">
    <source>
        <dbReference type="EMBL" id="CBY08087.1"/>
    </source>
</evidence>
<dbReference type="InParanoid" id="E4X8D0"/>
<organism evidence="6">
    <name type="scientific">Oikopleura dioica</name>
    <name type="common">Tunicate</name>
    <dbReference type="NCBI Taxonomy" id="34765"/>
    <lineage>
        <taxon>Eukaryota</taxon>
        <taxon>Metazoa</taxon>
        <taxon>Chordata</taxon>
        <taxon>Tunicata</taxon>
        <taxon>Appendicularia</taxon>
        <taxon>Copelata</taxon>
        <taxon>Oikopleuridae</taxon>
        <taxon>Oikopleura</taxon>
    </lineage>
</organism>
<dbReference type="PROSITE" id="PS01180">
    <property type="entry name" value="CUB"/>
    <property type="match status" value="1"/>
</dbReference>
<dbReference type="EMBL" id="FN653029">
    <property type="protein sequence ID" value="CBY08087.1"/>
    <property type="molecule type" value="Genomic_DNA"/>
</dbReference>
<gene>
    <name evidence="6" type="ORF">GSOID_T00004093001</name>
</gene>
<feature type="region of interest" description="Disordered" evidence="3">
    <location>
        <begin position="173"/>
        <end position="214"/>
    </location>
</feature>
<keyword evidence="1" id="KW-1015">Disulfide bond</keyword>
<evidence type="ECO:0000259" key="5">
    <source>
        <dbReference type="PROSITE" id="PS01180"/>
    </source>
</evidence>
<protein>
    <recommendedName>
        <fullName evidence="5">CUB domain-containing protein</fullName>
    </recommendedName>
</protein>
<dbReference type="Gene3D" id="2.60.120.290">
    <property type="entry name" value="Spermadhesin, CUB domain"/>
    <property type="match status" value="1"/>
</dbReference>
<accession>E4X8D0</accession>
<feature type="compositionally biased region" description="Basic residues" evidence="3">
    <location>
        <begin position="193"/>
        <end position="214"/>
    </location>
</feature>
<evidence type="ECO:0000256" key="3">
    <source>
        <dbReference type="SAM" id="MobiDB-lite"/>
    </source>
</evidence>
<keyword evidence="4" id="KW-0732">Signal</keyword>
<dbReference type="InterPro" id="IPR035914">
    <property type="entry name" value="Sperma_CUB_dom_sf"/>
</dbReference>
<dbReference type="OrthoDB" id="10351463at2759"/>
<feature type="chain" id="PRO_5003191029" description="CUB domain-containing protein" evidence="4">
    <location>
        <begin position="22"/>
        <end position="355"/>
    </location>
</feature>
<dbReference type="Pfam" id="PF00431">
    <property type="entry name" value="CUB"/>
    <property type="match status" value="1"/>
</dbReference>
<evidence type="ECO:0000256" key="4">
    <source>
        <dbReference type="SAM" id="SignalP"/>
    </source>
</evidence>
<dbReference type="InterPro" id="IPR000859">
    <property type="entry name" value="CUB_dom"/>
</dbReference>
<dbReference type="AlphaFoldDB" id="E4X8D0"/>
<name>E4X8D0_OIKDI</name>
<keyword evidence="7" id="KW-1185">Reference proteome</keyword>
<evidence type="ECO:0000256" key="1">
    <source>
        <dbReference type="ARBA" id="ARBA00023157"/>
    </source>
</evidence>
<sequence length="355" mass="40731">MKNTAAKILILFGSLWRSSKGVPTFTLGSTSGKSDQALVDYDDVLSNYDYSYDYYNNYGSIPSQCGLSYEDSGYFESIHPYLARTSCLYNVTASEELEVRISRLQLEVTEDCLYDNIQVYSGHEMLSLSCGENPYKEWTKIKAKHFGIFFDGFSGGHYGFKLHWRPARLSTTTTTTTTTTTSTTTINAPRVNPSKRKLRIPKKSKQKKTGKNRKSNRLSELGFIALVNHKYEKLISSRQQKAGNKTFQKRLITKFATLVENVFDNKDRKEKLRKCAIKQGDALENSEIPNLFRIQIETATTESKIVDVIKKVIVRQDGLCHADGRRKPDHPKRWLTWFNWRSEKLESLKEKNLVL</sequence>
<reference evidence="6" key="1">
    <citation type="journal article" date="2010" name="Science">
        <title>Plasticity of animal genome architecture unmasked by rapid evolution of a pelagic tunicate.</title>
        <authorList>
            <person name="Denoeud F."/>
            <person name="Henriet S."/>
            <person name="Mungpakdee S."/>
            <person name="Aury J.M."/>
            <person name="Da Silva C."/>
            <person name="Brinkmann H."/>
            <person name="Mikhaleva J."/>
            <person name="Olsen L.C."/>
            <person name="Jubin C."/>
            <person name="Canestro C."/>
            <person name="Bouquet J.M."/>
            <person name="Danks G."/>
            <person name="Poulain J."/>
            <person name="Campsteijn C."/>
            <person name="Adamski M."/>
            <person name="Cross I."/>
            <person name="Yadetie F."/>
            <person name="Muffato M."/>
            <person name="Louis A."/>
            <person name="Butcher S."/>
            <person name="Tsagkogeorga G."/>
            <person name="Konrad A."/>
            <person name="Singh S."/>
            <person name="Jensen M.F."/>
            <person name="Cong E.H."/>
            <person name="Eikeseth-Otteraa H."/>
            <person name="Noel B."/>
            <person name="Anthouard V."/>
            <person name="Porcel B.M."/>
            <person name="Kachouri-Lafond R."/>
            <person name="Nishino A."/>
            <person name="Ugolini M."/>
            <person name="Chourrout P."/>
            <person name="Nishida H."/>
            <person name="Aasland R."/>
            <person name="Huzurbazar S."/>
            <person name="Westhof E."/>
            <person name="Delsuc F."/>
            <person name="Lehrach H."/>
            <person name="Reinhardt R."/>
            <person name="Weissenbach J."/>
            <person name="Roy S.W."/>
            <person name="Artiguenave F."/>
            <person name="Postlethwait J.H."/>
            <person name="Manak J.R."/>
            <person name="Thompson E.M."/>
            <person name="Jaillon O."/>
            <person name="Du Pasquier L."/>
            <person name="Boudinot P."/>
            <person name="Liberles D.A."/>
            <person name="Volff J.N."/>
            <person name="Philippe H."/>
            <person name="Lenhard B."/>
            <person name="Roest Crollius H."/>
            <person name="Wincker P."/>
            <person name="Chourrout D."/>
        </authorList>
    </citation>
    <scope>NUCLEOTIDE SEQUENCE [LARGE SCALE GENOMIC DNA]</scope>
</reference>
<comment type="caution">
    <text evidence="2">Lacks conserved residue(s) required for the propagation of feature annotation.</text>
</comment>
<dbReference type="Proteomes" id="UP000001307">
    <property type="component" value="Unassembled WGS sequence"/>
</dbReference>